<dbReference type="AlphaFoldDB" id="A6IN45"/>
<protein>
    <submittedName>
        <fullName evidence="1">RCG29872</fullName>
    </submittedName>
</protein>
<name>A6IN45_RAT</name>
<organism evidence="1 2">
    <name type="scientific">Rattus norvegicus</name>
    <name type="common">Rat</name>
    <dbReference type="NCBI Taxonomy" id="10116"/>
    <lineage>
        <taxon>Eukaryota</taxon>
        <taxon>Metazoa</taxon>
        <taxon>Chordata</taxon>
        <taxon>Craniata</taxon>
        <taxon>Vertebrata</taxon>
        <taxon>Euteleostomi</taxon>
        <taxon>Mammalia</taxon>
        <taxon>Eutheria</taxon>
        <taxon>Euarchontoglires</taxon>
        <taxon>Glires</taxon>
        <taxon>Rodentia</taxon>
        <taxon>Myomorpha</taxon>
        <taxon>Muroidea</taxon>
        <taxon>Muridae</taxon>
        <taxon>Murinae</taxon>
        <taxon>Rattus</taxon>
    </lineage>
</organism>
<evidence type="ECO:0000313" key="1">
    <source>
        <dbReference type="EMBL" id="EDM01394.1"/>
    </source>
</evidence>
<evidence type="ECO:0000313" key="2">
    <source>
        <dbReference type="Proteomes" id="UP000234681"/>
    </source>
</evidence>
<accession>A6IN45</accession>
<reference evidence="1 2" key="1">
    <citation type="submission" date="2005-09" db="EMBL/GenBank/DDBJ databases">
        <authorList>
            <person name="Mural R.J."/>
            <person name="Li P.W."/>
            <person name="Adams M.D."/>
            <person name="Amanatides P.G."/>
            <person name="Baden-Tillson H."/>
            <person name="Barnstead M."/>
            <person name="Chin S.H."/>
            <person name="Dew I."/>
            <person name="Evans C.A."/>
            <person name="Ferriera S."/>
            <person name="Flanigan M."/>
            <person name="Fosler C."/>
            <person name="Glodek A."/>
            <person name="Gu Z."/>
            <person name="Holt R.A."/>
            <person name="Jennings D."/>
            <person name="Kraft C.L."/>
            <person name="Lu F."/>
            <person name="Nguyen T."/>
            <person name="Nusskern D.R."/>
            <person name="Pfannkoch C.M."/>
            <person name="Sitter C."/>
            <person name="Sutton G.G."/>
            <person name="Venter J.C."/>
            <person name="Wang Z."/>
            <person name="Woodage T."/>
            <person name="Zheng X.H."/>
            <person name="Zhong F."/>
        </authorList>
    </citation>
    <scope>NUCLEOTIDE SEQUENCE [LARGE SCALE GENOMIC DNA]</scope>
    <source>
        <strain>BN</strain>
        <strain evidence="2">Sprague-Dawley</strain>
    </source>
</reference>
<gene>
    <name evidence="1" type="ORF">rCG_29872</name>
</gene>
<dbReference type="Proteomes" id="UP000234681">
    <property type="component" value="Chromosome 4"/>
</dbReference>
<sequence length="60" mass="7208">MELTVYRIQRLNCEANFPLETHLFVTTFPVHQIEHFLTSSVLLYVTHIKITLYQRLDFVQ</sequence>
<proteinExistence type="predicted"/>
<dbReference type="EMBL" id="CH473964">
    <property type="protein sequence ID" value="EDM01394.1"/>
    <property type="molecule type" value="Genomic_DNA"/>
</dbReference>